<reference evidence="5" key="1">
    <citation type="submission" date="2019-03" db="EMBL/GenBank/DDBJ databases">
        <title>Improved annotation for the trematode Fasciola hepatica.</title>
        <authorList>
            <person name="Choi Y.-J."/>
            <person name="Martin J."/>
            <person name="Mitreva M."/>
        </authorList>
    </citation>
    <scope>NUCLEOTIDE SEQUENCE [LARGE SCALE GENOMIC DNA]</scope>
</reference>
<dbReference type="CDD" id="cd00051">
    <property type="entry name" value="EFh"/>
    <property type="match status" value="2"/>
</dbReference>
<gene>
    <name evidence="5" type="ORF">D915_002453</name>
</gene>
<feature type="domain" description="EF-hand" evidence="4">
    <location>
        <begin position="75"/>
        <end position="110"/>
    </location>
</feature>
<dbReference type="SMART" id="SM00054">
    <property type="entry name" value="EFh"/>
    <property type="match status" value="3"/>
</dbReference>
<dbReference type="PROSITE" id="PS00018">
    <property type="entry name" value="EF_HAND_1"/>
    <property type="match status" value="3"/>
</dbReference>
<dbReference type="GO" id="GO:0005509">
    <property type="term" value="F:calcium ion binding"/>
    <property type="evidence" value="ECO:0007669"/>
    <property type="project" value="InterPro"/>
</dbReference>
<dbReference type="InterPro" id="IPR051581">
    <property type="entry name" value="Ca-bind"/>
</dbReference>
<dbReference type="InterPro" id="IPR002048">
    <property type="entry name" value="EF_hand_dom"/>
</dbReference>
<evidence type="ECO:0000256" key="3">
    <source>
        <dbReference type="ARBA" id="ARBA00022837"/>
    </source>
</evidence>
<evidence type="ECO:0000313" key="5">
    <source>
        <dbReference type="EMBL" id="THD26835.1"/>
    </source>
</evidence>
<evidence type="ECO:0000259" key="4">
    <source>
        <dbReference type="PROSITE" id="PS50222"/>
    </source>
</evidence>
<keyword evidence="1" id="KW-0479">Metal-binding</keyword>
<dbReference type="InterPro" id="IPR018247">
    <property type="entry name" value="EF_Hand_1_Ca_BS"/>
</dbReference>
<sequence length="208" mass="23761">MSSADVDVRQLQANARKALAASQSPIEKMRAQCLMRGANGIHGFGRLFRIMDDDGSRSLSREEFKKGCHDYGCELSAEEYDTLFEMIDKDNTGTIDFEELLKALRPPMSQSRINITKKAFDKMDKSGDGKITQEDLKHAYQVRHHPKFQTNEMSEKEIFDQYLKTFEVGGKVDGVITWEEFLNYYSGISASVDADVYYDLIIRNAFKL</sequence>
<dbReference type="EMBL" id="JXXN02000615">
    <property type="protein sequence ID" value="THD26835.1"/>
    <property type="molecule type" value="Genomic_DNA"/>
</dbReference>
<keyword evidence="2" id="KW-0677">Repeat</keyword>
<evidence type="ECO:0000256" key="2">
    <source>
        <dbReference type="ARBA" id="ARBA00022737"/>
    </source>
</evidence>
<dbReference type="Pfam" id="PF13499">
    <property type="entry name" value="EF-hand_7"/>
    <property type="match status" value="2"/>
</dbReference>
<keyword evidence="6" id="KW-1185">Reference proteome</keyword>
<dbReference type="Gene3D" id="1.10.238.10">
    <property type="entry name" value="EF-hand"/>
    <property type="match status" value="2"/>
</dbReference>
<organism evidence="5 6">
    <name type="scientific">Fasciola hepatica</name>
    <name type="common">Liver fluke</name>
    <dbReference type="NCBI Taxonomy" id="6192"/>
    <lineage>
        <taxon>Eukaryota</taxon>
        <taxon>Metazoa</taxon>
        <taxon>Spiralia</taxon>
        <taxon>Lophotrochozoa</taxon>
        <taxon>Platyhelminthes</taxon>
        <taxon>Trematoda</taxon>
        <taxon>Digenea</taxon>
        <taxon>Plagiorchiida</taxon>
        <taxon>Echinostomata</taxon>
        <taxon>Echinostomatoidea</taxon>
        <taxon>Fasciolidae</taxon>
        <taxon>Fasciola</taxon>
    </lineage>
</organism>
<name>A0A4E0RHS7_FASHE</name>
<dbReference type="Proteomes" id="UP000230066">
    <property type="component" value="Unassembled WGS sequence"/>
</dbReference>
<dbReference type="PANTHER" id="PTHR34524">
    <property type="entry name" value="CALCYPHOSIN"/>
    <property type="match status" value="1"/>
</dbReference>
<protein>
    <submittedName>
        <fullName evidence="5">Calcyphosin isoform a</fullName>
    </submittedName>
</protein>
<accession>A0A4E0RHS7</accession>
<proteinExistence type="predicted"/>
<evidence type="ECO:0000313" key="6">
    <source>
        <dbReference type="Proteomes" id="UP000230066"/>
    </source>
</evidence>
<dbReference type="PROSITE" id="PS50222">
    <property type="entry name" value="EF_HAND_2"/>
    <property type="match status" value="3"/>
</dbReference>
<comment type="caution">
    <text evidence="5">The sequence shown here is derived from an EMBL/GenBank/DDBJ whole genome shotgun (WGS) entry which is preliminary data.</text>
</comment>
<evidence type="ECO:0000256" key="1">
    <source>
        <dbReference type="ARBA" id="ARBA00022723"/>
    </source>
</evidence>
<dbReference type="PANTHER" id="PTHR34524:SF6">
    <property type="entry name" value="CALCYPHOSINE LIKE"/>
    <property type="match status" value="1"/>
</dbReference>
<keyword evidence="3" id="KW-0106">Calcium</keyword>
<feature type="domain" description="EF-hand" evidence="4">
    <location>
        <begin position="39"/>
        <end position="74"/>
    </location>
</feature>
<feature type="domain" description="EF-hand" evidence="4">
    <location>
        <begin position="111"/>
        <end position="146"/>
    </location>
</feature>
<dbReference type="InterPro" id="IPR011992">
    <property type="entry name" value="EF-hand-dom_pair"/>
</dbReference>
<dbReference type="AlphaFoldDB" id="A0A4E0RHS7"/>
<dbReference type="SUPFAM" id="SSF47473">
    <property type="entry name" value="EF-hand"/>
    <property type="match status" value="1"/>
</dbReference>